<gene>
    <name evidence="2" type="ORF">LCGC14_1653700</name>
</gene>
<evidence type="ECO:0000256" key="1">
    <source>
        <dbReference type="SAM" id="MobiDB-lite"/>
    </source>
</evidence>
<dbReference type="Gene3D" id="3.30.420.240">
    <property type="match status" value="1"/>
</dbReference>
<protein>
    <submittedName>
        <fullName evidence="2">Uncharacterized protein</fullName>
    </submittedName>
</protein>
<sequence>MVPGDPAEGLESGDKSSSVVINKRTNRTAATYNHNIPPDRFEEDLIKLGYYYNTAIIACENKGYGHSINEGLYRNYGRVYRKVRKKKGFSEPTLELGWNTNGTTRPTMLSQLAEEVANGSTDLLDKDLIMQCWTFINNTKKMRAEAEKGKNDDMVMSRAIAGQVRLEQPYKDREFKKKKHKPKFRSLSGY</sequence>
<reference evidence="2" key="1">
    <citation type="journal article" date="2015" name="Nature">
        <title>Complex archaea that bridge the gap between prokaryotes and eukaryotes.</title>
        <authorList>
            <person name="Spang A."/>
            <person name="Saw J.H."/>
            <person name="Jorgensen S.L."/>
            <person name="Zaremba-Niedzwiedzka K."/>
            <person name="Martijn J."/>
            <person name="Lind A.E."/>
            <person name="van Eijk R."/>
            <person name="Schleper C."/>
            <person name="Guy L."/>
            <person name="Ettema T.J."/>
        </authorList>
    </citation>
    <scope>NUCLEOTIDE SEQUENCE</scope>
</reference>
<feature type="region of interest" description="Disordered" evidence="1">
    <location>
        <begin position="171"/>
        <end position="190"/>
    </location>
</feature>
<accession>A0A0F9IIQ0</accession>
<organism evidence="2">
    <name type="scientific">marine sediment metagenome</name>
    <dbReference type="NCBI Taxonomy" id="412755"/>
    <lineage>
        <taxon>unclassified sequences</taxon>
        <taxon>metagenomes</taxon>
        <taxon>ecological metagenomes</taxon>
    </lineage>
</organism>
<comment type="caution">
    <text evidence="2">The sequence shown here is derived from an EMBL/GenBank/DDBJ whole genome shotgun (WGS) entry which is preliminary data.</text>
</comment>
<name>A0A0F9IIQ0_9ZZZZ</name>
<dbReference type="AlphaFoldDB" id="A0A0F9IIQ0"/>
<dbReference type="EMBL" id="LAZR01013943">
    <property type="protein sequence ID" value="KKM19629.1"/>
    <property type="molecule type" value="Genomic_DNA"/>
</dbReference>
<proteinExistence type="predicted"/>
<evidence type="ECO:0000313" key="2">
    <source>
        <dbReference type="EMBL" id="KKM19629.1"/>
    </source>
</evidence>
<feature type="region of interest" description="Disordered" evidence="1">
    <location>
        <begin position="1"/>
        <end position="21"/>
    </location>
</feature>